<keyword evidence="1" id="KW-0175">Coiled coil</keyword>
<dbReference type="Pfam" id="PF13911">
    <property type="entry name" value="AhpC-TSA_2"/>
    <property type="match status" value="1"/>
</dbReference>
<evidence type="ECO:0000256" key="1">
    <source>
        <dbReference type="SAM" id="Coils"/>
    </source>
</evidence>
<dbReference type="OrthoDB" id="40334at2759"/>
<evidence type="ECO:0000313" key="4">
    <source>
        <dbReference type="Proteomes" id="UP000002748"/>
    </source>
</evidence>
<dbReference type="InterPro" id="IPR036249">
    <property type="entry name" value="Thioredoxin-like_sf"/>
</dbReference>
<accession>J5T692</accession>
<dbReference type="RefSeq" id="XP_014180005.1">
    <property type="nucleotide sequence ID" value="XM_014324530.1"/>
</dbReference>
<evidence type="ECO:0000256" key="2">
    <source>
        <dbReference type="SAM" id="MobiDB-lite"/>
    </source>
</evidence>
<dbReference type="SUPFAM" id="SSF52833">
    <property type="entry name" value="Thioredoxin-like"/>
    <property type="match status" value="1"/>
</dbReference>
<feature type="compositionally biased region" description="Polar residues" evidence="2">
    <location>
        <begin position="9"/>
        <end position="18"/>
    </location>
</feature>
<dbReference type="Proteomes" id="UP000002748">
    <property type="component" value="Unassembled WGS sequence"/>
</dbReference>
<dbReference type="AlphaFoldDB" id="J5T692"/>
<dbReference type="GeneID" id="25985005"/>
<feature type="compositionally biased region" description="Low complexity" evidence="2">
    <location>
        <begin position="184"/>
        <end position="193"/>
    </location>
</feature>
<feature type="compositionally biased region" description="Polar residues" evidence="2">
    <location>
        <begin position="233"/>
        <end position="242"/>
    </location>
</feature>
<feature type="region of interest" description="Disordered" evidence="2">
    <location>
        <begin position="218"/>
        <end position="262"/>
    </location>
</feature>
<feature type="compositionally biased region" description="Polar residues" evidence="2">
    <location>
        <begin position="113"/>
        <end position="123"/>
    </location>
</feature>
<feature type="compositionally biased region" description="Low complexity" evidence="2">
    <location>
        <begin position="72"/>
        <end position="81"/>
    </location>
</feature>
<feature type="compositionally biased region" description="Polar residues" evidence="2">
    <location>
        <begin position="781"/>
        <end position="793"/>
    </location>
</feature>
<feature type="compositionally biased region" description="Polar residues" evidence="2">
    <location>
        <begin position="705"/>
        <end position="721"/>
    </location>
</feature>
<sequence length="830" mass="90220">MADGGTTAHHGSSESTGSVALDPAMIELVEKLSVTPEPLTPLTDCQLADIYASKRRSSVPPFPPQLELQHLSSTSSSTASSQGELTTPVTMLFPLPPTTAAGAAGRPPPLNLSHGSSKESQPAASGDMGAFEGSTGSGGLLTLEIGDQFLSPTAHSFDFDRLTPTSTSSPTVPSLDKLTVRQQKSSSSLSALSAKSYPNGLLSPICVDTTAAAQQSEWSASAHSSAGDHTTVGDCTTSSFGHSPTSPLSPLSPPPPLPEKDSKYRSMVMFGRQSFGVHGGKDQEQAVASVLDDLVEEETNESDPETSLATHFPEKRRSIKDVEEIMADDLNDLRDAFLPPETRSRSRTVTSRSATRTKSVGTFKLLGTNKPVPGHGTPSTYTVKSGRKMGRRSSSINGTDEKLLEIWSAPPLLAVVEAETSIVRDENGRAVHFGDLLPKGVAARQGAGSNDSPKVVVIFMRHFWCPLGQDYIVRSISQLDPSTLRSHNTQVVLIAPGSYKLIKKYRKLCQCPYPIYSDSTRHLYKLMGLSDFLGDDKRYHQQRQNTSSQTLKSLRNGFLKLPGDPGSARQLGGEFIFGADNVCEFAHRMTTPSDHLEASAVLRTAGVEMPSPLFRSGSTLSSIGNGIVCIDKERKGSWETSRMSDVGSASDMKRPTKLERESATWDEDTEEYVESLGPMSSTSSSHQHSTSAHGHQHHAPRRSVDSPSPVQEVQMEPNSPTRPVKSPLRASMYQQQLQQLQQLQQQQTQNVQTINNHYNSFAEKRERDKPMSTWSSSSSSETGIVTTPQQQNLPPIHPLDATSSEQKDKEYEELVRKYRAQKWGLAYEMD</sequence>
<organism evidence="3 4">
    <name type="scientific">Trichosporon asahii var. asahii (strain ATCC 90039 / CBS 2479 / JCM 2466 / KCTC 7840 / NBRC 103889/ NCYC 2677 / UAMH 7654)</name>
    <name type="common">Yeast</name>
    <dbReference type="NCBI Taxonomy" id="1186058"/>
    <lineage>
        <taxon>Eukaryota</taxon>
        <taxon>Fungi</taxon>
        <taxon>Dikarya</taxon>
        <taxon>Basidiomycota</taxon>
        <taxon>Agaricomycotina</taxon>
        <taxon>Tremellomycetes</taxon>
        <taxon>Trichosporonales</taxon>
        <taxon>Trichosporonaceae</taxon>
        <taxon>Trichosporon</taxon>
    </lineage>
</organism>
<dbReference type="CDD" id="cd02970">
    <property type="entry name" value="PRX_like2"/>
    <property type="match status" value="1"/>
</dbReference>
<feature type="region of interest" description="Disordered" evidence="2">
    <location>
        <begin position="161"/>
        <end position="193"/>
    </location>
</feature>
<feature type="region of interest" description="Disordered" evidence="2">
    <location>
        <begin position="56"/>
        <end position="135"/>
    </location>
</feature>
<name>J5T692_TRIAS</name>
<feature type="compositionally biased region" description="Basic and acidic residues" evidence="2">
    <location>
        <begin position="651"/>
        <end position="663"/>
    </location>
</feature>
<protein>
    <submittedName>
        <fullName evidence="3">FmHP-like protein</fullName>
    </submittedName>
</protein>
<feature type="region of interest" description="Disordered" evidence="2">
    <location>
        <begin position="1"/>
        <end position="21"/>
    </location>
</feature>
<feature type="coiled-coil region" evidence="1">
    <location>
        <begin position="730"/>
        <end position="757"/>
    </location>
</feature>
<dbReference type="VEuPathDB" id="FungiDB:A1Q1_01491"/>
<proteinExistence type="predicted"/>
<feature type="region of interest" description="Disordered" evidence="2">
    <location>
        <begin position="364"/>
        <end position="395"/>
    </location>
</feature>
<evidence type="ECO:0000313" key="3">
    <source>
        <dbReference type="EMBL" id="EJT49396.1"/>
    </source>
</evidence>
<feature type="compositionally biased region" description="Low complexity" evidence="2">
    <location>
        <begin position="680"/>
        <end position="693"/>
    </location>
</feature>
<feature type="region of interest" description="Disordered" evidence="2">
    <location>
        <begin position="763"/>
        <end position="808"/>
    </location>
</feature>
<dbReference type="Gene3D" id="3.40.30.10">
    <property type="entry name" value="Glutaredoxin"/>
    <property type="match status" value="1"/>
</dbReference>
<feature type="region of interest" description="Disordered" evidence="2">
    <location>
        <begin position="636"/>
        <end position="726"/>
    </location>
</feature>
<dbReference type="KEGG" id="tasa:A1Q1_01491"/>
<reference evidence="3 4" key="1">
    <citation type="journal article" date="2012" name="Eukaryot. Cell">
        <title>Draft genome sequence of CBS 2479, the standard type strain of Trichosporon asahii.</title>
        <authorList>
            <person name="Yang R.Y."/>
            <person name="Li H.T."/>
            <person name="Zhu H."/>
            <person name="Zhou G.P."/>
            <person name="Wang M."/>
            <person name="Wang L."/>
        </authorList>
    </citation>
    <scope>NUCLEOTIDE SEQUENCE [LARGE SCALE GENOMIC DNA]</scope>
    <source>
        <strain evidence="4">ATCC 90039 / CBS 2479 / JCM 2466 / KCTC 7840 / NCYC 2677 / UAMH 7654</strain>
    </source>
</reference>
<dbReference type="EMBL" id="ALBS01000172">
    <property type="protein sequence ID" value="EJT49396.1"/>
    <property type="molecule type" value="Genomic_DNA"/>
</dbReference>
<feature type="compositionally biased region" description="Acidic residues" evidence="2">
    <location>
        <begin position="664"/>
        <end position="673"/>
    </location>
</feature>
<dbReference type="HOGENOM" id="CLU_341690_0_0_1"/>
<dbReference type="InterPro" id="IPR032801">
    <property type="entry name" value="PXL2A/B/C"/>
</dbReference>
<gene>
    <name evidence="3" type="ORF">A1Q1_01491</name>
</gene>
<feature type="compositionally biased region" description="Low complexity" evidence="2">
    <location>
        <begin position="163"/>
        <end position="174"/>
    </location>
</feature>
<comment type="caution">
    <text evidence="3">The sequence shown here is derived from an EMBL/GenBank/DDBJ whole genome shotgun (WGS) entry which is preliminary data.</text>
</comment>